<dbReference type="AlphaFoldDB" id="A0A3A8NLB5"/>
<reference evidence="2" key="1">
    <citation type="submission" date="2018-09" db="EMBL/GenBank/DDBJ databases">
        <authorList>
            <person name="Livingstone P.G."/>
            <person name="Whitworth D.E."/>
        </authorList>
    </citation>
    <scope>NUCLEOTIDE SEQUENCE [LARGE SCALE GENOMIC DNA]</scope>
    <source>
        <strain evidence="2">CA051B</strain>
    </source>
</reference>
<evidence type="ECO:0000313" key="1">
    <source>
        <dbReference type="EMBL" id="RKH40752.1"/>
    </source>
</evidence>
<organism evidence="1 2">
    <name type="scientific">Corallococcus llansteffanensis</name>
    <dbReference type="NCBI Taxonomy" id="2316731"/>
    <lineage>
        <taxon>Bacteria</taxon>
        <taxon>Pseudomonadati</taxon>
        <taxon>Myxococcota</taxon>
        <taxon>Myxococcia</taxon>
        <taxon>Myxococcales</taxon>
        <taxon>Cystobacterineae</taxon>
        <taxon>Myxococcaceae</taxon>
        <taxon>Corallococcus</taxon>
    </lineage>
</organism>
<dbReference type="EMBL" id="RAWB01000740">
    <property type="protein sequence ID" value="RKH40752.1"/>
    <property type="molecule type" value="Genomic_DNA"/>
</dbReference>
<accession>A0A3A8NLB5</accession>
<proteinExistence type="predicted"/>
<protein>
    <submittedName>
        <fullName evidence="1">Uncharacterized protein</fullName>
    </submittedName>
</protein>
<name>A0A3A8NLB5_9BACT</name>
<dbReference type="Proteomes" id="UP000272888">
    <property type="component" value="Unassembled WGS sequence"/>
</dbReference>
<keyword evidence="2" id="KW-1185">Reference proteome</keyword>
<gene>
    <name evidence="1" type="ORF">D7V93_39295</name>
</gene>
<comment type="caution">
    <text evidence="1">The sequence shown here is derived from an EMBL/GenBank/DDBJ whole genome shotgun (WGS) entry which is preliminary data.</text>
</comment>
<sequence>MSSPPPYAIVVLSAGDPRVMEGAARVARKLFTRHQANVQPVPLESAALRHTLAQLAGGTLYLVGHGDEWTVGDRAPANLAIRLYENGLPATVARIHVMTCLSGVAPPELLEAPALRLRGNLMALYRAPTNFRVTGLTGKSADFGGSFRTIPAHPVITWLDAFRDAVHDPQQMGTLLDAADDLDPDNRGMDAFTTFVEAHDSLRELDEEESQIYDAIQMLITRLHDKNARPDVWLVLYMLVQQLGDVLQDGELTPQDQQESALSSLDMLEPLILQALALSRQASKVTW</sequence>
<dbReference type="RefSeq" id="WP_120648174.1">
    <property type="nucleotide sequence ID" value="NZ_RAWB01000740.1"/>
</dbReference>
<evidence type="ECO:0000313" key="2">
    <source>
        <dbReference type="Proteomes" id="UP000272888"/>
    </source>
</evidence>